<dbReference type="HOGENOM" id="CLU_004184_6_0_1"/>
<evidence type="ECO:0000259" key="1">
    <source>
        <dbReference type="Pfam" id="PF06985"/>
    </source>
</evidence>
<dbReference type="PANTHER" id="PTHR24148:SF64">
    <property type="entry name" value="HETEROKARYON INCOMPATIBILITY DOMAIN-CONTAINING PROTEIN"/>
    <property type="match status" value="1"/>
</dbReference>
<feature type="domain" description="Heterokaryon incompatibility" evidence="1">
    <location>
        <begin position="39"/>
        <end position="205"/>
    </location>
</feature>
<name>N1PQ01_DOTSN</name>
<dbReference type="OMA" id="VDRICIN"/>
<reference evidence="2 3" key="2">
    <citation type="journal article" date="2012" name="PLoS Pathog.">
        <title>Diverse lifestyles and strategies of plant pathogenesis encoded in the genomes of eighteen Dothideomycetes fungi.</title>
        <authorList>
            <person name="Ohm R.A."/>
            <person name="Feau N."/>
            <person name="Henrissat B."/>
            <person name="Schoch C.L."/>
            <person name="Horwitz B.A."/>
            <person name="Barry K.W."/>
            <person name="Condon B.J."/>
            <person name="Copeland A.C."/>
            <person name="Dhillon B."/>
            <person name="Glaser F."/>
            <person name="Hesse C.N."/>
            <person name="Kosti I."/>
            <person name="LaButti K."/>
            <person name="Lindquist E.A."/>
            <person name="Lucas S."/>
            <person name="Salamov A.A."/>
            <person name="Bradshaw R.E."/>
            <person name="Ciuffetti L."/>
            <person name="Hamelin R.C."/>
            <person name="Kema G.H.J."/>
            <person name="Lawrence C."/>
            <person name="Scott J.A."/>
            <person name="Spatafora J.W."/>
            <person name="Turgeon B.G."/>
            <person name="de Wit P.J.G.M."/>
            <person name="Zhong S."/>
            <person name="Goodwin S.B."/>
            <person name="Grigoriev I.V."/>
        </authorList>
    </citation>
    <scope>NUCLEOTIDE SEQUENCE [LARGE SCALE GENOMIC DNA]</scope>
    <source>
        <strain evidence="3">NZE10 / CBS 128990</strain>
    </source>
</reference>
<evidence type="ECO:0000313" key="2">
    <source>
        <dbReference type="EMBL" id="EME44455.1"/>
    </source>
</evidence>
<protein>
    <recommendedName>
        <fullName evidence="1">Heterokaryon incompatibility domain-containing protein</fullName>
    </recommendedName>
</protein>
<evidence type="ECO:0000313" key="3">
    <source>
        <dbReference type="Proteomes" id="UP000016933"/>
    </source>
</evidence>
<organism evidence="2 3">
    <name type="scientific">Dothistroma septosporum (strain NZE10 / CBS 128990)</name>
    <name type="common">Red band needle blight fungus</name>
    <name type="synonym">Mycosphaerella pini</name>
    <dbReference type="NCBI Taxonomy" id="675120"/>
    <lineage>
        <taxon>Eukaryota</taxon>
        <taxon>Fungi</taxon>
        <taxon>Dikarya</taxon>
        <taxon>Ascomycota</taxon>
        <taxon>Pezizomycotina</taxon>
        <taxon>Dothideomycetes</taxon>
        <taxon>Dothideomycetidae</taxon>
        <taxon>Mycosphaerellales</taxon>
        <taxon>Mycosphaerellaceae</taxon>
        <taxon>Dothistroma</taxon>
    </lineage>
</organism>
<sequence length="206" mass="23603">MTALYNPLEPDHVRLLRFTDSTGLHANISEHSVRDAPPYACLSYVWGEEDGLLDTDDTPYVVVNGHPSRVQRNLLEALATLGKVVVSENLHFWVDRICINQSDLDERAKQVKLMKLLYEEAKRVLAWTGAANAETDFLACRMLSTIGSFSRQLLNMTRTRPTLDWLLRLIRASPEFHEASTELILKSWAAMIALLKRPYWARTWIH</sequence>
<dbReference type="EMBL" id="KB446539">
    <property type="protein sequence ID" value="EME44455.1"/>
    <property type="molecule type" value="Genomic_DNA"/>
</dbReference>
<dbReference type="Pfam" id="PF06985">
    <property type="entry name" value="HET"/>
    <property type="match status" value="1"/>
</dbReference>
<dbReference type="Proteomes" id="UP000016933">
    <property type="component" value="Unassembled WGS sequence"/>
</dbReference>
<dbReference type="PANTHER" id="PTHR24148">
    <property type="entry name" value="ANKYRIN REPEAT DOMAIN-CONTAINING PROTEIN 39 HOMOLOG-RELATED"/>
    <property type="match status" value="1"/>
</dbReference>
<dbReference type="InterPro" id="IPR010730">
    <property type="entry name" value="HET"/>
</dbReference>
<gene>
    <name evidence="2" type="ORF">DOTSEDRAFT_129687</name>
</gene>
<dbReference type="InterPro" id="IPR052895">
    <property type="entry name" value="HetReg/Transcr_Mod"/>
</dbReference>
<proteinExistence type="predicted"/>
<keyword evidence="3" id="KW-1185">Reference proteome</keyword>
<reference evidence="3" key="1">
    <citation type="journal article" date="2012" name="PLoS Genet.">
        <title>The genomes of the fungal plant pathogens Cladosporium fulvum and Dothistroma septosporum reveal adaptation to different hosts and lifestyles but also signatures of common ancestry.</title>
        <authorList>
            <person name="de Wit P.J.G.M."/>
            <person name="van der Burgt A."/>
            <person name="Oekmen B."/>
            <person name="Stergiopoulos I."/>
            <person name="Abd-Elsalam K.A."/>
            <person name="Aerts A.L."/>
            <person name="Bahkali A.H."/>
            <person name="Beenen H.G."/>
            <person name="Chettri P."/>
            <person name="Cox M.P."/>
            <person name="Datema E."/>
            <person name="de Vries R.P."/>
            <person name="Dhillon B."/>
            <person name="Ganley A.R."/>
            <person name="Griffiths S.A."/>
            <person name="Guo Y."/>
            <person name="Hamelin R.C."/>
            <person name="Henrissat B."/>
            <person name="Kabir M.S."/>
            <person name="Jashni M.K."/>
            <person name="Kema G."/>
            <person name="Klaubauf S."/>
            <person name="Lapidus A."/>
            <person name="Levasseur A."/>
            <person name="Lindquist E."/>
            <person name="Mehrabi R."/>
            <person name="Ohm R.A."/>
            <person name="Owen T.J."/>
            <person name="Salamov A."/>
            <person name="Schwelm A."/>
            <person name="Schijlen E."/>
            <person name="Sun H."/>
            <person name="van den Burg H.A."/>
            <person name="van Ham R.C.H.J."/>
            <person name="Zhang S."/>
            <person name="Goodwin S.B."/>
            <person name="Grigoriev I.V."/>
            <person name="Collemare J."/>
            <person name="Bradshaw R.E."/>
        </authorList>
    </citation>
    <scope>NUCLEOTIDE SEQUENCE [LARGE SCALE GENOMIC DNA]</scope>
    <source>
        <strain evidence="3">NZE10 / CBS 128990</strain>
    </source>
</reference>
<dbReference type="AlphaFoldDB" id="N1PQ01"/>
<dbReference type="STRING" id="675120.N1PQ01"/>
<dbReference type="OrthoDB" id="3650563at2759"/>
<accession>N1PQ01</accession>